<protein>
    <recommendedName>
        <fullName evidence="8">Circadian input-output histidine kinase CikA</fullName>
        <ecNumber evidence="4">2.7.13.3</ecNumber>
    </recommendedName>
</protein>
<feature type="domain" description="Response regulatory" evidence="11">
    <location>
        <begin position="717"/>
        <end position="838"/>
    </location>
</feature>
<dbReference type="SUPFAM" id="SSF52172">
    <property type="entry name" value="CheY-like"/>
    <property type="match status" value="2"/>
</dbReference>
<feature type="domain" description="Histidine kinase" evidence="10">
    <location>
        <begin position="334"/>
        <end position="558"/>
    </location>
</feature>
<dbReference type="EC" id="2.7.13.3" evidence="4"/>
<dbReference type="InterPro" id="IPR011006">
    <property type="entry name" value="CheY-like_superfamily"/>
</dbReference>
<dbReference type="Gene3D" id="3.30.565.10">
    <property type="entry name" value="Histidine kinase-like ATPase, C-terminal domain"/>
    <property type="match status" value="1"/>
</dbReference>
<keyword evidence="6" id="KW-0808">Transferase</keyword>
<dbReference type="Gene3D" id="1.10.287.130">
    <property type="match status" value="1"/>
</dbReference>
<evidence type="ECO:0000256" key="1">
    <source>
        <dbReference type="ARBA" id="ARBA00000085"/>
    </source>
</evidence>
<dbReference type="InterPro" id="IPR003594">
    <property type="entry name" value="HATPase_dom"/>
</dbReference>
<evidence type="ECO:0000256" key="8">
    <source>
        <dbReference type="ARBA" id="ARBA00074306"/>
    </source>
</evidence>
<keyword evidence="5 9" id="KW-0597">Phosphoprotein</keyword>
<evidence type="ECO:0000313" key="15">
    <source>
        <dbReference type="Proteomes" id="UP000671910"/>
    </source>
</evidence>
<dbReference type="InterPro" id="IPR036097">
    <property type="entry name" value="HisK_dim/P_sf"/>
</dbReference>
<dbReference type="KEGG" id="ebz:J7S26_06465"/>
<dbReference type="PANTHER" id="PTHR45339">
    <property type="entry name" value="HYBRID SIGNAL TRANSDUCTION HISTIDINE KINASE J"/>
    <property type="match status" value="1"/>
</dbReference>
<dbReference type="CDD" id="cd00082">
    <property type="entry name" value="HisKA"/>
    <property type="match status" value="1"/>
</dbReference>
<evidence type="ECO:0000313" key="14">
    <source>
        <dbReference type="Proteomes" id="UP000636394"/>
    </source>
</evidence>
<sequence>MKTRVDDAIARFSAVILETDDISEHVQELLDCVREQYGFDVVYLLKKIKWDNTFTFAYASVSDPKYDNRGVHMQLDEEDYEKALHMYDDSPLCAYNVDSIRGYEISDCIMHYGFVRKKTHSYDGSVGFQCFTPHDWTEEEKAALLKLGKLFKMIFSVPLAEGVNEHLYATLEQERRQYRDALVQGSEYSFSFEVSGGLIREKIVTAHNKNLVASLGLSLPVDYDTFNNKFLEKNQIRLLDDDMAGCFSCAGLTELFEKGILNPETEYYSPVEDAYMRVSIFMHQDKETDQIHGLFIASDITEAKQKRQKQKQALQAALEAAKHASAAKSSFLANMSHDIRTPMNGIIGMTAIAGTHLDDKERVSDCLSKIMVASKHLLGLLNEVLDMSKIESGKIELQDEELSLPDLVDDLITMVKPQIETKHHEFSVSVRGIKHEKVIGDSQRIRQVFLNLLSNSIKYTPEGGKIQLILSEKPIHRKDLGCYEIAIEDNGIGMSKEFLEHLYEPFARAEDSRMANVQGTGLGMVITQNIVQLMNGRIDVKSELDKGTIFTVTIFLKLQEEEAVSYDKLIDLPILVVDDDLTTCESTCDMLSDLGMLGEYVLCGKDAVQRVVTRHEAEDDFFAVILDWKMPEMDGVEVTREIRKQVGEDVPIIIISAYDWSEIEVSARAAGANAFLSKPLFKSKMVYLFKELLGNKNQLQGLSALNVIQKDNFSGIRALLVEDNPLSAEVAREILGMAGLTIEYAKDGKEALDRMTVAEAGYYDIVFMDIQMPIMTGHEATRAIRSLPGDYPQQVPIIAMTANAFVEDVQACKDAGMNEHIAKPLDFDQLFKVLNKWLG</sequence>
<evidence type="ECO:0000313" key="12">
    <source>
        <dbReference type="EMBL" id="NHM14978.1"/>
    </source>
</evidence>
<evidence type="ECO:0000256" key="3">
    <source>
        <dbReference type="ARBA" id="ARBA00006402"/>
    </source>
</evidence>
<dbReference type="PRINTS" id="PR00344">
    <property type="entry name" value="BCTRLSENSOR"/>
</dbReference>
<dbReference type="AlphaFoldDB" id="A0A9E6MQ93"/>
<proteinExistence type="inferred from homology"/>
<feature type="modified residue" description="4-aspartylphosphate" evidence="9">
    <location>
        <position position="627"/>
    </location>
</feature>
<dbReference type="GO" id="GO:0000155">
    <property type="term" value="F:phosphorelay sensor kinase activity"/>
    <property type="evidence" value="ECO:0007669"/>
    <property type="project" value="InterPro"/>
</dbReference>
<dbReference type="SMART" id="SM00448">
    <property type="entry name" value="REC"/>
    <property type="match status" value="2"/>
</dbReference>
<dbReference type="EMBL" id="WPCR01000016">
    <property type="protein sequence ID" value="NHM14978.1"/>
    <property type="molecule type" value="Genomic_DNA"/>
</dbReference>
<dbReference type="EMBL" id="CP072829">
    <property type="protein sequence ID" value="QTU84005.1"/>
    <property type="molecule type" value="Genomic_DNA"/>
</dbReference>
<evidence type="ECO:0000256" key="6">
    <source>
        <dbReference type="ARBA" id="ARBA00022777"/>
    </source>
</evidence>
<dbReference type="PROSITE" id="PS50110">
    <property type="entry name" value="RESPONSE_REGULATORY"/>
    <property type="match status" value="2"/>
</dbReference>
<keyword evidence="7" id="KW-0902">Two-component regulatory system</keyword>
<evidence type="ECO:0000256" key="7">
    <source>
        <dbReference type="ARBA" id="ARBA00023012"/>
    </source>
</evidence>
<dbReference type="Pfam" id="PF00512">
    <property type="entry name" value="HisKA"/>
    <property type="match status" value="1"/>
</dbReference>
<comment type="similarity">
    <text evidence="3">In the N-terminal section; belongs to the phytochrome family.</text>
</comment>
<dbReference type="SMART" id="SM00387">
    <property type="entry name" value="HATPase_c"/>
    <property type="match status" value="1"/>
</dbReference>
<evidence type="ECO:0000256" key="5">
    <source>
        <dbReference type="ARBA" id="ARBA00022553"/>
    </source>
</evidence>
<gene>
    <name evidence="12" type="ORF">GMI68_09470</name>
    <name evidence="13" type="ORF">J7S26_06465</name>
</gene>
<dbReference type="Gene3D" id="3.40.50.2300">
    <property type="match status" value="2"/>
</dbReference>
<dbReference type="Proteomes" id="UP000671910">
    <property type="component" value="Chromosome"/>
</dbReference>
<dbReference type="FunFam" id="3.30.565.10:FF:000010">
    <property type="entry name" value="Sensor histidine kinase RcsC"/>
    <property type="match status" value="1"/>
</dbReference>
<dbReference type="PANTHER" id="PTHR45339:SF1">
    <property type="entry name" value="HYBRID SIGNAL TRANSDUCTION HISTIDINE KINASE J"/>
    <property type="match status" value="1"/>
</dbReference>
<dbReference type="InterPro" id="IPR001789">
    <property type="entry name" value="Sig_transdc_resp-reg_receiver"/>
</dbReference>
<reference evidence="13" key="2">
    <citation type="submission" date="2021-04" db="EMBL/GenBank/DDBJ databases">
        <title>Novel species in family Eggerthellaceae.</title>
        <authorList>
            <person name="Zhang G."/>
        </authorList>
    </citation>
    <scope>NUCLEOTIDE SEQUENCE</scope>
    <source>
        <strain evidence="13">Zg-886</strain>
    </source>
</reference>
<reference evidence="12 14" key="1">
    <citation type="submission" date="2019-11" db="EMBL/GenBank/DDBJ databases">
        <title>Eggerthellaceae novel genus isolated from the rectal contents of marmort.</title>
        <authorList>
            <person name="Zhang G."/>
        </authorList>
    </citation>
    <scope>NUCLEOTIDE SEQUENCE [LARGE SCALE GENOMIC DNA]</scope>
    <source>
        <strain evidence="14">zg-886</strain>
        <strain evidence="12">Zg-886</strain>
    </source>
</reference>
<dbReference type="InterPro" id="IPR005467">
    <property type="entry name" value="His_kinase_dom"/>
</dbReference>
<evidence type="ECO:0000256" key="4">
    <source>
        <dbReference type="ARBA" id="ARBA00012438"/>
    </source>
</evidence>
<evidence type="ECO:0000313" key="13">
    <source>
        <dbReference type="EMBL" id="QTU84005.1"/>
    </source>
</evidence>
<dbReference type="RefSeq" id="WP_166340482.1">
    <property type="nucleotide sequence ID" value="NZ_CP072829.1"/>
</dbReference>
<comment type="catalytic activity">
    <reaction evidence="1">
        <text>ATP + protein L-histidine = ADP + protein N-phospho-L-histidine.</text>
        <dbReference type="EC" id="2.7.13.3"/>
    </reaction>
</comment>
<feature type="modified residue" description="4-aspartylphosphate" evidence="9">
    <location>
        <position position="769"/>
    </location>
</feature>
<organism evidence="13 15">
    <name type="scientific">Xiamenia xianingshaonis</name>
    <dbReference type="NCBI Taxonomy" id="2682776"/>
    <lineage>
        <taxon>Bacteria</taxon>
        <taxon>Bacillati</taxon>
        <taxon>Actinomycetota</taxon>
        <taxon>Coriobacteriia</taxon>
        <taxon>Eggerthellales</taxon>
        <taxon>Eggerthellaceae</taxon>
        <taxon>Xiamenia</taxon>
    </lineage>
</organism>
<name>A0A9E6MQ93_9ACTN</name>
<dbReference type="SMART" id="SM00388">
    <property type="entry name" value="HisKA"/>
    <property type="match status" value="1"/>
</dbReference>
<keyword evidence="14" id="KW-1185">Reference proteome</keyword>
<evidence type="ECO:0000256" key="9">
    <source>
        <dbReference type="PROSITE-ProRule" id="PRU00169"/>
    </source>
</evidence>
<dbReference type="InterPro" id="IPR036890">
    <property type="entry name" value="HATPase_C_sf"/>
</dbReference>
<dbReference type="Pfam" id="PF00072">
    <property type="entry name" value="Response_reg"/>
    <property type="match status" value="2"/>
</dbReference>
<dbReference type="InterPro" id="IPR003661">
    <property type="entry name" value="HisK_dim/P_dom"/>
</dbReference>
<keyword evidence="6" id="KW-0418">Kinase</keyword>
<dbReference type="SUPFAM" id="SSF55874">
    <property type="entry name" value="ATPase domain of HSP90 chaperone/DNA topoisomerase II/histidine kinase"/>
    <property type="match status" value="1"/>
</dbReference>
<dbReference type="PROSITE" id="PS50109">
    <property type="entry name" value="HIS_KIN"/>
    <property type="match status" value="1"/>
</dbReference>
<dbReference type="Pfam" id="PF02518">
    <property type="entry name" value="HATPase_c"/>
    <property type="match status" value="1"/>
</dbReference>
<comment type="subcellular location">
    <subcellularLocation>
        <location evidence="2">Cell membrane</location>
    </subcellularLocation>
</comment>
<dbReference type="CDD" id="cd17546">
    <property type="entry name" value="REC_hyHK_CKI1_RcsC-like"/>
    <property type="match status" value="2"/>
</dbReference>
<dbReference type="SUPFAM" id="SSF47384">
    <property type="entry name" value="Homodimeric domain of signal transducing histidine kinase"/>
    <property type="match status" value="1"/>
</dbReference>
<dbReference type="GO" id="GO:0005886">
    <property type="term" value="C:plasma membrane"/>
    <property type="evidence" value="ECO:0007669"/>
    <property type="project" value="UniProtKB-SubCell"/>
</dbReference>
<dbReference type="Proteomes" id="UP000636394">
    <property type="component" value="Unassembled WGS sequence"/>
</dbReference>
<dbReference type="InterPro" id="IPR004358">
    <property type="entry name" value="Sig_transdc_His_kin-like_C"/>
</dbReference>
<evidence type="ECO:0000259" key="10">
    <source>
        <dbReference type="PROSITE" id="PS50109"/>
    </source>
</evidence>
<evidence type="ECO:0000256" key="2">
    <source>
        <dbReference type="ARBA" id="ARBA00004236"/>
    </source>
</evidence>
<feature type="domain" description="Response regulatory" evidence="11">
    <location>
        <begin position="573"/>
        <end position="693"/>
    </location>
</feature>
<accession>A0A9E6MQ93</accession>
<evidence type="ECO:0000259" key="11">
    <source>
        <dbReference type="PROSITE" id="PS50110"/>
    </source>
</evidence>